<evidence type="ECO:0000256" key="1">
    <source>
        <dbReference type="SAM" id="MobiDB-lite"/>
    </source>
</evidence>
<evidence type="ECO:0008006" key="4">
    <source>
        <dbReference type="Google" id="ProtNLM"/>
    </source>
</evidence>
<name>A0AAV2DL51_9ROSI</name>
<sequence length="96" mass="10776">MDRHWVWKSTLGFRSLSLISAPSSCTSFSLDDCLDFRGADCRLVGGLNCCRNGEDETEVGLHERRGRGRDEDQRRTLSVGGLNGCRSLGRRQSWGR</sequence>
<feature type="region of interest" description="Disordered" evidence="1">
    <location>
        <begin position="60"/>
        <end position="96"/>
    </location>
</feature>
<dbReference type="AlphaFoldDB" id="A0AAV2DL51"/>
<dbReference type="EMBL" id="OZ034816">
    <property type="protein sequence ID" value="CAL1373711.1"/>
    <property type="molecule type" value="Genomic_DNA"/>
</dbReference>
<accession>A0AAV2DL51</accession>
<gene>
    <name evidence="2" type="ORF">LTRI10_LOCUS15629</name>
</gene>
<dbReference type="Proteomes" id="UP001497516">
    <property type="component" value="Chromosome 3"/>
</dbReference>
<proteinExistence type="predicted"/>
<organism evidence="2 3">
    <name type="scientific">Linum trigynum</name>
    <dbReference type="NCBI Taxonomy" id="586398"/>
    <lineage>
        <taxon>Eukaryota</taxon>
        <taxon>Viridiplantae</taxon>
        <taxon>Streptophyta</taxon>
        <taxon>Embryophyta</taxon>
        <taxon>Tracheophyta</taxon>
        <taxon>Spermatophyta</taxon>
        <taxon>Magnoliopsida</taxon>
        <taxon>eudicotyledons</taxon>
        <taxon>Gunneridae</taxon>
        <taxon>Pentapetalae</taxon>
        <taxon>rosids</taxon>
        <taxon>fabids</taxon>
        <taxon>Malpighiales</taxon>
        <taxon>Linaceae</taxon>
        <taxon>Linum</taxon>
    </lineage>
</organism>
<reference evidence="2 3" key="1">
    <citation type="submission" date="2024-04" db="EMBL/GenBank/DDBJ databases">
        <authorList>
            <person name="Fracassetti M."/>
        </authorList>
    </citation>
    <scope>NUCLEOTIDE SEQUENCE [LARGE SCALE GENOMIC DNA]</scope>
</reference>
<protein>
    <recommendedName>
        <fullName evidence="4">Secreted protein</fullName>
    </recommendedName>
</protein>
<evidence type="ECO:0000313" key="3">
    <source>
        <dbReference type="Proteomes" id="UP001497516"/>
    </source>
</evidence>
<evidence type="ECO:0000313" key="2">
    <source>
        <dbReference type="EMBL" id="CAL1373711.1"/>
    </source>
</evidence>
<feature type="compositionally biased region" description="Basic and acidic residues" evidence="1">
    <location>
        <begin position="60"/>
        <end position="75"/>
    </location>
</feature>
<keyword evidence="3" id="KW-1185">Reference proteome</keyword>